<keyword evidence="6 7" id="KW-0472">Membrane</keyword>
<protein>
    <submittedName>
        <fullName evidence="9">Multidrug resistance protein 3</fullName>
    </submittedName>
</protein>
<feature type="domain" description="Major facilitator superfamily (MFS) profile" evidence="8">
    <location>
        <begin position="4"/>
        <end position="451"/>
    </location>
</feature>
<evidence type="ECO:0000256" key="1">
    <source>
        <dbReference type="ARBA" id="ARBA00004651"/>
    </source>
</evidence>
<dbReference type="CDD" id="cd17504">
    <property type="entry name" value="MFS_MMR_MDR_like"/>
    <property type="match status" value="1"/>
</dbReference>
<dbReference type="Proteomes" id="UP000763557">
    <property type="component" value="Unassembled WGS sequence"/>
</dbReference>
<name>A0ABX2F1G4_9PSEU</name>
<feature type="transmembrane region" description="Helical" evidence="7">
    <location>
        <begin position="70"/>
        <end position="89"/>
    </location>
</feature>
<dbReference type="Gene3D" id="1.20.1250.20">
    <property type="entry name" value="MFS general substrate transporter like domains"/>
    <property type="match status" value="1"/>
</dbReference>
<sequence length="459" mass="47313">MSRTLAVLAIGAGVFSLLQSLTAPVLPTIQQELNTSQNTVTWVLTAYLLSASVFTPVLGRVGDMVGKRRTLVAVMTALAAGLFLAAIAPNIEVLILARVVQGAGGALIPLAFGIIRDEFPRERSAAAIGTLSAIFAVGSGLGVVLAGPVVSSLGMRWLFWLPLGIVLIAAFAAHRFVPESPVRTPGRINWVATGLLSAWLVTLLLGVSQSTSLGWDSPTVLGLLGAAVVLIVAWIRVEVRSDNPLIDMRMMRLPAVWSTNTVALLFGAAMFAAWAFIPQFVQTPASQGYGFGASVSQAGLLMLPMLVTMFIAGILSGRIVAVFSFRAQLAVGSVLSAVACTVLAFAHDREWEVAAGSGLLGLGIGLAFATMTNLVVQAVPVTQTGAASGMNANIRTVGGSIGAGVMSSLVTAQLGAGGLPLESGYTTGFATFAVISVIAAGAALLVPRERRAELRPAAA</sequence>
<keyword evidence="5 7" id="KW-1133">Transmembrane helix</keyword>
<keyword evidence="2" id="KW-0813">Transport</keyword>
<dbReference type="RefSeq" id="WP_173128334.1">
    <property type="nucleotide sequence ID" value="NZ_CBCSGW010000013.1"/>
</dbReference>
<accession>A0ABX2F1G4</accession>
<evidence type="ECO:0000256" key="5">
    <source>
        <dbReference type="ARBA" id="ARBA00022989"/>
    </source>
</evidence>
<dbReference type="PROSITE" id="PS50850">
    <property type="entry name" value="MFS"/>
    <property type="match status" value="1"/>
</dbReference>
<feature type="transmembrane region" description="Helical" evidence="7">
    <location>
        <begin position="257"/>
        <end position="277"/>
    </location>
</feature>
<feature type="transmembrane region" description="Helical" evidence="7">
    <location>
        <begin position="157"/>
        <end position="176"/>
    </location>
</feature>
<feature type="transmembrane region" description="Helical" evidence="7">
    <location>
        <begin position="397"/>
        <end position="416"/>
    </location>
</feature>
<proteinExistence type="predicted"/>
<keyword evidence="10" id="KW-1185">Reference proteome</keyword>
<comment type="caution">
    <text evidence="9">The sequence shown here is derived from an EMBL/GenBank/DDBJ whole genome shotgun (WGS) entry which is preliminary data.</text>
</comment>
<evidence type="ECO:0000256" key="2">
    <source>
        <dbReference type="ARBA" id="ARBA00022448"/>
    </source>
</evidence>
<feature type="transmembrane region" description="Helical" evidence="7">
    <location>
        <begin position="219"/>
        <end position="237"/>
    </location>
</feature>
<evidence type="ECO:0000313" key="10">
    <source>
        <dbReference type="Proteomes" id="UP000763557"/>
    </source>
</evidence>
<evidence type="ECO:0000256" key="7">
    <source>
        <dbReference type="SAM" id="Phobius"/>
    </source>
</evidence>
<dbReference type="Pfam" id="PF07690">
    <property type="entry name" value="MFS_1"/>
    <property type="match status" value="1"/>
</dbReference>
<keyword evidence="3" id="KW-1003">Cell membrane</keyword>
<dbReference type="InterPro" id="IPR020846">
    <property type="entry name" value="MFS_dom"/>
</dbReference>
<feature type="transmembrane region" description="Helical" evidence="7">
    <location>
        <begin position="39"/>
        <end position="58"/>
    </location>
</feature>
<feature type="transmembrane region" description="Helical" evidence="7">
    <location>
        <begin position="327"/>
        <end position="347"/>
    </location>
</feature>
<feature type="transmembrane region" description="Helical" evidence="7">
    <location>
        <begin position="289"/>
        <end position="315"/>
    </location>
</feature>
<feature type="transmembrane region" description="Helical" evidence="7">
    <location>
        <begin position="428"/>
        <end position="446"/>
    </location>
</feature>
<evidence type="ECO:0000259" key="8">
    <source>
        <dbReference type="PROSITE" id="PS50850"/>
    </source>
</evidence>
<dbReference type="InterPro" id="IPR011701">
    <property type="entry name" value="MFS"/>
</dbReference>
<dbReference type="Gene3D" id="1.20.1720.10">
    <property type="entry name" value="Multidrug resistance protein D"/>
    <property type="match status" value="1"/>
</dbReference>
<evidence type="ECO:0000256" key="3">
    <source>
        <dbReference type="ARBA" id="ARBA00022475"/>
    </source>
</evidence>
<keyword evidence="4 7" id="KW-0812">Transmembrane</keyword>
<dbReference type="PANTHER" id="PTHR42718:SF46">
    <property type="entry name" value="BLR6921 PROTEIN"/>
    <property type="match status" value="1"/>
</dbReference>
<dbReference type="InterPro" id="IPR036259">
    <property type="entry name" value="MFS_trans_sf"/>
</dbReference>
<dbReference type="PANTHER" id="PTHR42718">
    <property type="entry name" value="MAJOR FACILITATOR SUPERFAMILY MULTIDRUG TRANSPORTER MFSC"/>
    <property type="match status" value="1"/>
</dbReference>
<organism evidence="9 10">
    <name type="scientific">Kibdelosporangium persicum</name>
    <dbReference type="NCBI Taxonomy" id="2698649"/>
    <lineage>
        <taxon>Bacteria</taxon>
        <taxon>Bacillati</taxon>
        <taxon>Actinomycetota</taxon>
        <taxon>Actinomycetes</taxon>
        <taxon>Pseudonocardiales</taxon>
        <taxon>Pseudonocardiaceae</taxon>
        <taxon>Kibdelosporangium</taxon>
    </lineage>
</organism>
<dbReference type="SUPFAM" id="SSF103473">
    <property type="entry name" value="MFS general substrate transporter"/>
    <property type="match status" value="1"/>
</dbReference>
<comment type="subcellular location">
    <subcellularLocation>
        <location evidence="1">Cell membrane</location>
        <topology evidence="1">Multi-pass membrane protein</topology>
    </subcellularLocation>
</comment>
<evidence type="ECO:0000256" key="6">
    <source>
        <dbReference type="ARBA" id="ARBA00023136"/>
    </source>
</evidence>
<feature type="transmembrane region" description="Helical" evidence="7">
    <location>
        <begin position="127"/>
        <end position="151"/>
    </location>
</feature>
<dbReference type="EMBL" id="JAAATY010000005">
    <property type="protein sequence ID" value="NRN65058.1"/>
    <property type="molecule type" value="Genomic_DNA"/>
</dbReference>
<reference evidence="9 10" key="1">
    <citation type="submission" date="2020-01" db="EMBL/GenBank/DDBJ databases">
        <title>Kibdelosporangium persica a novel Actinomycetes from a hot desert in Iran.</title>
        <authorList>
            <person name="Safaei N."/>
            <person name="Zaburannyi N."/>
            <person name="Mueller R."/>
            <person name="Wink J."/>
        </authorList>
    </citation>
    <scope>NUCLEOTIDE SEQUENCE [LARGE SCALE GENOMIC DNA]</scope>
    <source>
        <strain evidence="9 10">4NS15</strain>
    </source>
</reference>
<feature type="transmembrane region" description="Helical" evidence="7">
    <location>
        <begin position="353"/>
        <end position="376"/>
    </location>
</feature>
<evidence type="ECO:0000313" key="9">
    <source>
        <dbReference type="EMBL" id="NRN65058.1"/>
    </source>
</evidence>
<evidence type="ECO:0000256" key="4">
    <source>
        <dbReference type="ARBA" id="ARBA00022692"/>
    </source>
</evidence>
<gene>
    <name evidence="9" type="ORF">GC106_22680</name>
</gene>
<feature type="transmembrane region" description="Helical" evidence="7">
    <location>
        <begin position="188"/>
        <end position="207"/>
    </location>
</feature>
<feature type="transmembrane region" description="Helical" evidence="7">
    <location>
        <begin position="95"/>
        <end position="115"/>
    </location>
</feature>